<evidence type="ECO:0000259" key="2">
    <source>
        <dbReference type="PROSITE" id="PS50056"/>
    </source>
</evidence>
<name>X1YZ57_CAPTE</name>
<feature type="domain" description="Tyrosine-protein phosphatase" evidence="1">
    <location>
        <begin position="1"/>
        <end position="134"/>
    </location>
</feature>
<dbReference type="OMA" id="YFEECID"/>
<reference evidence="4" key="2">
    <citation type="journal article" date="2013" name="Nature">
        <title>Insights into bilaterian evolution from three spiralian genomes.</title>
        <authorList>
            <person name="Simakov O."/>
            <person name="Marletaz F."/>
            <person name="Cho S.J."/>
            <person name="Edsinger-Gonzales E."/>
            <person name="Havlak P."/>
            <person name="Hellsten U."/>
            <person name="Kuo D.H."/>
            <person name="Larsson T."/>
            <person name="Lv J."/>
            <person name="Arendt D."/>
            <person name="Savage R."/>
            <person name="Osoegawa K."/>
            <person name="de Jong P."/>
            <person name="Grimwood J."/>
            <person name="Chapman J.A."/>
            <person name="Shapiro H."/>
            <person name="Aerts A."/>
            <person name="Otillar R.P."/>
            <person name="Terry A.Y."/>
            <person name="Boore J.L."/>
            <person name="Grigoriev I.V."/>
            <person name="Lindberg D.R."/>
            <person name="Seaver E.C."/>
            <person name="Weisblat D.A."/>
            <person name="Putnam N.H."/>
            <person name="Rokhsar D.S."/>
        </authorList>
    </citation>
    <scope>NUCLEOTIDE SEQUENCE</scope>
    <source>
        <strain evidence="4">I ESC-2004</strain>
    </source>
</reference>
<dbReference type="PROSITE" id="PS50054">
    <property type="entry name" value="TYR_PHOSPHATASE_DUAL"/>
    <property type="match status" value="1"/>
</dbReference>
<dbReference type="InterPro" id="IPR000340">
    <property type="entry name" value="Dual-sp_phosphatase_cat-dom"/>
</dbReference>
<feature type="domain" description="Tyrosine specific protein phosphatases" evidence="2">
    <location>
        <begin position="55"/>
        <end position="115"/>
    </location>
</feature>
<dbReference type="EMBL" id="AMQN01003176">
    <property type="status" value="NOT_ANNOTATED_CDS"/>
    <property type="molecule type" value="Genomic_DNA"/>
</dbReference>
<dbReference type="OrthoDB" id="10252009at2759"/>
<dbReference type="STRING" id="283909.R7TF06"/>
<dbReference type="EnsemblMetazoa" id="CapteT126354">
    <property type="protein sequence ID" value="CapteP126354"/>
    <property type="gene ID" value="CapteG126354"/>
</dbReference>
<evidence type="ECO:0000313" key="3">
    <source>
        <dbReference type="EnsemblMetazoa" id="CapteP126354"/>
    </source>
</evidence>
<dbReference type="HOGENOM" id="CLU_027074_5_1_1"/>
<evidence type="ECO:0000259" key="1">
    <source>
        <dbReference type="PROSITE" id="PS50054"/>
    </source>
</evidence>
<dbReference type="InterPro" id="IPR020422">
    <property type="entry name" value="TYR_PHOSPHATASE_DUAL_dom"/>
</dbReference>
<sequence>MLPGTQEFSQDLSALNRYKVTHILNVTSEVECSYQDRFIYKRIPIADLPSTRIVQHFDEAFEFINECRAQNGCVLSHCYFGNSRSASFVIAYLMATEQMRYREALEYMHILRPDVHPNDGFERQLKAYELEILNCR</sequence>
<dbReference type="Gene3D" id="3.90.190.10">
    <property type="entry name" value="Protein tyrosine phosphatase superfamily"/>
    <property type="match status" value="1"/>
</dbReference>
<accession>X1YZ57</accession>
<dbReference type="PROSITE" id="PS50056">
    <property type="entry name" value="TYR_PHOSPHATASE_2"/>
    <property type="match status" value="1"/>
</dbReference>
<dbReference type="Pfam" id="PF00782">
    <property type="entry name" value="DSPc"/>
    <property type="match status" value="1"/>
</dbReference>
<organism evidence="3 4">
    <name type="scientific">Capitella teleta</name>
    <name type="common">Polychaete worm</name>
    <dbReference type="NCBI Taxonomy" id="283909"/>
    <lineage>
        <taxon>Eukaryota</taxon>
        <taxon>Metazoa</taxon>
        <taxon>Spiralia</taxon>
        <taxon>Lophotrochozoa</taxon>
        <taxon>Annelida</taxon>
        <taxon>Polychaeta</taxon>
        <taxon>Sedentaria</taxon>
        <taxon>Scolecida</taxon>
        <taxon>Capitellidae</taxon>
        <taxon>Capitella</taxon>
    </lineage>
</organism>
<dbReference type="Proteomes" id="UP000014760">
    <property type="component" value="Unassembled WGS sequence"/>
</dbReference>
<dbReference type="InterPro" id="IPR000387">
    <property type="entry name" value="Tyr_Pase_dom"/>
</dbReference>
<dbReference type="InterPro" id="IPR029021">
    <property type="entry name" value="Prot-tyrosine_phosphatase-like"/>
</dbReference>
<dbReference type="PANTHER" id="PTHR46377">
    <property type="entry name" value="DUAL SPECIFICITY PROTEIN PHOSPHATASE 19"/>
    <property type="match status" value="1"/>
</dbReference>
<dbReference type="CDD" id="cd14498">
    <property type="entry name" value="DSP"/>
    <property type="match status" value="1"/>
</dbReference>
<evidence type="ECO:0008006" key="5">
    <source>
        <dbReference type="Google" id="ProtNLM"/>
    </source>
</evidence>
<reference evidence="4" key="1">
    <citation type="submission" date="2012-12" db="EMBL/GenBank/DDBJ databases">
        <authorList>
            <person name="Hellsten U."/>
            <person name="Grimwood J."/>
            <person name="Chapman J.A."/>
            <person name="Shapiro H."/>
            <person name="Aerts A."/>
            <person name="Otillar R.P."/>
            <person name="Terry A.Y."/>
            <person name="Boore J.L."/>
            <person name="Simakov O."/>
            <person name="Marletaz F."/>
            <person name="Cho S.-J."/>
            <person name="Edsinger-Gonzales E."/>
            <person name="Havlak P."/>
            <person name="Kuo D.-H."/>
            <person name="Larsson T."/>
            <person name="Lv J."/>
            <person name="Arendt D."/>
            <person name="Savage R."/>
            <person name="Osoegawa K."/>
            <person name="de Jong P."/>
            <person name="Lindberg D.R."/>
            <person name="Seaver E.C."/>
            <person name="Weisblat D.A."/>
            <person name="Putnam N.H."/>
            <person name="Grigoriev I.V."/>
            <person name="Rokhsar D.S."/>
        </authorList>
    </citation>
    <scope>NUCLEOTIDE SEQUENCE</scope>
    <source>
        <strain evidence="4">I ESC-2004</strain>
    </source>
</reference>
<reference evidence="3" key="3">
    <citation type="submission" date="2015-06" db="UniProtKB">
        <authorList>
            <consortium name="EnsemblMetazoa"/>
        </authorList>
    </citation>
    <scope>IDENTIFICATION</scope>
</reference>
<dbReference type="SMART" id="SM00195">
    <property type="entry name" value="DSPc"/>
    <property type="match status" value="1"/>
</dbReference>
<keyword evidence="4" id="KW-1185">Reference proteome</keyword>
<dbReference type="PANTHER" id="PTHR46377:SF1">
    <property type="entry name" value="DUAL SPECIFICITY PROTEIN PHOSPHATASE 19"/>
    <property type="match status" value="1"/>
</dbReference>
<protein>
    <recommendedName>
        <fullName evidence="5">Protein-tyrosine-phosphatase</fullName>
    </recommendedName>
</protein>
<dbReference type="SUPFAM" id="SSF52799">
    <property type="entry name" value="(Phosphotyrosine protein) phosphatases II"/>
    <property type="match status" value="1"/>
</dbReference>
<evidence type="ECO:0000313" key="4">
    <source>
        <dbReference type="Proteomes" id="UP000014760"/>
    </source>
</evidence>
<proteinExistence type="predicted"/>